<comment type="subcellular location">
    <subcellularLocation>
        <location evidence="1">Cell envelope</location>
    </subcellularLocation>
</comment>
<dbReference type="Pfam" id="PF13407">
    <property type="entry name" value="Peripla_BP_4"/>
    <property type="match status" value="1"/>
</dbReference>
<evidence type="ECO:0000259" key="4">
    <source>
        <dbReference type="Pfam" id="PF13407"/>
    </source>
</evidence>
<evidence type="ECO:0000256" key="3">
    <source>
        <dbReference type="SAM" id="SignalP"/>
    </source>
</evidence>
<sequence length="346" mass="36049">MFTARHRRRAATPAGLALVLLLGLTACSSSGGSGDGIARVKGQISIAYLQKQGDQGYFVDEAAGAKARADQLGVDLQMVDLGSDAQKAVSEVKAAAAHKNQGVIIVVPDPAVGPELVQTAKDNRMALLTSDDQVCTTGPLPGACAHQNLVARVGFSGEQMGTEIGKRAAQEYRKTGWNPADTRIIASWEQDVTVCGDRVNAAGEAFFAANGQLHTLDIDSDNTVAGAQKQVALTIAANPTVKHWIVWGCNDENVQGSLDALQAAGVSTDNVIGVGLGAYLACKDWRAGRPTGMRAALYISGTDVGALAVQTMVDKLRDGKAFPPEAFAPTTMVDAGSWQSSGLKCN</sequence>
<dbReference type="PROSITE" id="PS51257">
    <property type="entry name" value="PROKAR_LIPOPROTEIN"/>
    <property type="match status" value="1"/>
</dbReference>
<dbReference type="PANTHER" id="PTHR30036:SF7">
    <property type="entry name" value="ABC TRANSPORTER PERIPLASMIC-BINDING PROTEIN YPHF"/>
    <property type="match status" value="1"/>
</dbReference>
<feature type="domain" description="Periplasmic binding protein" evidence="4">
    <location>
        <begin position="46"/>
        <end position="320"/>
    </location>
</feature>
<name>A0ABP4HMZ0_9ACTN</name>
<comment type="caution">
    <text evidence="5">The sequence shown here is derived from an EMBL/GenBank/DDBJ whole genome shotgun (WGS) entry which is preliminary data.</text>
</comment>
<feature type="chain" id="PRO_5045824419" evidence="3">
    <location>
        <begin position="32"/>
        <end position="346"/>
    </location>
</feature>
<dbReference type="InterPro" id="IPR050555">
    <property type="entry name" value="Bact_Solute-Bind_Prot2"/>
</dbReference>
<feature type="signal peptide" evidence="3">
    <location>
        <begin position="1"/>
        <end position="31"/>
    </location>
</feature>
<reference evidence="6" key="1">
    <citation type="journal article" date="2019" name="Int. J. Syst. Evol. Microbiol.">
        <title>The Global Catalogue of Microorganisms (GCM) 10K type strain sequencing project: providing services to taxonomists for standard genome sequencing and annotation.</title>
        <authorList>
            <consortium name="The Broad Institute Genomics Platform"/>
            <consortium name="The Broad Institute Genome Sequencing Center for Infectious Disease"/>
            <person name="Wu L."/>
            <person name="Ma J."/>
        </authorList>
    </citation>
    <scope>NUCLEOTIDE SEQUENCE [LARGE SCALE GENOMIC DNA]</scope>
    <source>
        <strain evidence="6">JCM 13004</strain>
    </source>
</reference>
<gene>
    <name evidence="5" type="ORF">GCM10009665_69810</name>
</gene>
<evidence type="ECO:0000313" key="6">
    <source>
        <dbReference type="Proteomes" id="UP001500037"/>
    </source>
</evidence>
<dbReference type="EMBL" id="BAAALF010000221">
    <property type="protein sequence ID" value="GAA1271676.1"/>
    <property type="molecule type" value="Genomic_DNA"/>
</dbReference>
<comment type="similarity">
    <text evidence="2">Belongs to the bacterial solute-binding protein 2 family.</text>
</comment>
<dbReference type="InterPro" id="IPR025997">
    <property type="entry name" value="SBP_2_dom"/>
</dbReference>
<dbReference type="RefSeq" id="WP_344446215.1">
    <property type="nucleotide sequence ID" value="NZ_BAAALF010000221.1"/>
</dbReference>
<keyword evidence="3" id="KW-0732">Signal</keyword>
<accession>A0ABP4HMZ0</accession>
<evidence type="ECO:0000313" key="5">
    <source>
        <dbReference type="EMBL" id="GAA1271676.1"/>
    </source>
</evidence>
<dbReference type="SUPFAM" id="SSF53822">
    <property type="entry name" value="Periplasmic binding protein-like I"/>
    <property type="match status" value="1"/>
</dbReference>
<evidence type="ECO:0000256" key="2">
    <source>
        <dbReference type="ARBA" id="ARBA00007639"/>
    </source>
</evidence>
<dbReference type="InterPro" id="IPR028082">
    <property type="entry name" value="Peripla_BP_I"/>
</dbReference>
<proteinExistence type="inferred from homology"/>
<protein>
    <submittedName>
        <fullName evidence="5">Substrate-binding domain-containing protein</fullName>
    </submittedName>
</protein>
<keyword evidence="6" id="KW-1185">Reference proteome</keyword>
<evidence type="ECO:0000256" key="1">
    <source>
        <dbReference type="ARBA" id="ARBA00004196"/>
    </source>
</evidence>
<dbReference type="PANTHER" id="PTHR30036">
    <property type="entry name" value="D-XYLOSE-BINDING PERIPLASMIC PROTEIN"/>
    <property type="match status" value="1"/>
</dbReference>
<dbReference type="Gene3D" id="3.40.50.2300">
    <property type="match status" value="2"/>
</dbReference>
<dbReference type="Proteomes" id="UP001500037">
    <property type="component" value="Unassembled WGS sequence"/>
</dbReference>
<organism evidence="5 6">
    <name type="scientific">Kitasatospora nipponensis</name>
    <dbReference type="NCBI Taxonomy" id="258049"/>
    <lineage>
        <taxon>Bacteria</taxon>
        <taxon>Bacillati</taxon>
        <taxon>Actinomycetota</taxon>
        <taxon>Actinomycetes</taxon>
        <taxon>Kitasatosporales</taxon>
        <taxon>Streptomycetaceae</taxon>
        <taxon>Kitasatospora</taxon>
    </lineage>
</organism>